<evidence type="ECO:0000313" key="3">
    <source>
        <dbReference type="Proteomes" id="UP000799429"/>
    </source>
</evidence>
<feature type="transmembrane region" description="Helical" evidence="1">
    <location>
        <begin position="199"/>
        <end position="220"/>
    </location>
</feature>
<organism evidence="2 3">
    <name type="scientific">Patellaria atrata CBS 101060</name>
    <dbReference type="NCBI Taxonomy" id="1346257"/>
    <lineage>
        <taxon>Eukaryota</taxon>
        <taxon>Fungi</taxon>
        <taxon>Dikarya</taxon>
        <taxon>Ascomycota</taxon>
        <taxon>Pezizomycotina</taxon>
        <taxon>Dothideomycetes</taxon>
        <taxon>Dothideomycetes incertae sedis</taxon>
        <taxon>Patellariales</taxon>
        <taxon>Patellariaceae</taxon>
        <taxon>Patellaria</taxon>
    </lineage>
</organism>
<feature type="transmembrane region" description="Helical" evidence="1">
    <location>
        <begin position="51"/>
        <end position="73"/>
    </location>
</feature>
<feature type="transmembrane region" description="Helical" evidence="1">
    <location>
        <begin position="85"/>
        <end position="108"/>
    </location>
</feature>
<keyword evidence="1" id="KW-0812">Transmembrane</keyword>
<dbReference type="EMBL" id="MU006089">
    <property type="protein sequence ID" value="KAF2843811.1"/>
    <property type="molecule type" value="Genomic_DNA"/>
</dbReference>
<feature type="transmembrane region" description="Helical" evidence="1">
    <location>
        <begin position="232"/>
        <end position="250"/>
    </location>
</feature>
<evidence type="ECO:0008006" key="4">
    <source>
        <dbReference type="Google" id="ProtNLM"/>
    </source>
</evidence>
<proteinExistence type="predicted"/>
<comment type="caution">
    <text evidence="2">The sequence shown here is derived from an EMBL/GenBank/DDBJ whole genome shotgun (WGS) entry which is preliminary data.</text>
</comment>
<keyword evidence="1" id="KW-1133">Transmembrane helix</keyword>
<keyword evidence="1" id="KW-0472">Membrane</keyword>
<feature type="transmembrane region" description="Helical" evidence="1">
    <location>
        <begin position="262"/>
        <end position="285"/>
    </location>
</feature>
<sequence length="520" mass="60263">MALGGFDGGSPNLDALGGAYITIAIIWTLFVVTGLFFLYRNRNEFAIKLRGFPILCGSIVATQIYAMIIVSVYPANGLFGCRMEFWFMSVIFPLAIALFQASNVRLLYYYDAQRRLSQGTLREKWAPLKFNPKGLLTWYKSQDYVKRTYVGIIVGLLCQLVLTIFLFSGSRRFHASHGIFGEAVDPIACRRGLEWLPSIFWHFLWTLFFGPYLLLQIRNIHDTHYWGWQTKLSVIAGLPGTPLWVTFLYVKGPTVDNINRYFVPAAWFLPGLLVMQLVQIVFPLLDVRQTKIRKMQFMKHYDPHSGTMDTTASDRRKHLLSMSSLEECLNTSWKDFMDWASRKTLTSETVLFLREVKDFRARWDAEWVQNRLTTIPLHERYRHAALIWFRLINPDTAELNINIDSRTYNELSTFFKQLRYTPEKAASEKSVSIVAPWETSDGASTPISEKSLKSISEDPHGCLAYANDFKLPEDFRKDGRTIFDQAYEIVKLDVFRNTWARLVYYIAHYLFFQIFADNGQ</sequence>
<dbReference type="AlphaFoldDB" id="A0A9P4SIY6"/>
<feature type="transmembrane region" description="Helical" evidence="1">
    <location>
        <begin position="20"/>
        <end position="39"/>
    </location>
</feature>
<dbReference type="OrthoDB" id="5313079at2759"/>
<feature type="transmembrane region" description="Helical" evidence="1">
    <location>
        <begin position="148"/>
        <end position="167"/>
    </location>
</feature>
<protein>
    <recommendedName>
        <fullName evidence="4">RGS domain-containing protein</fullName>
    </recommendedName>
</protein>
<dbReference type="Proteomes" id="UP000799429">
    <property type="component" value="Unassembled WGS sequence"/>
</dbReference>
<name>A0A9P4SIY6_9PEZI</name>
<evidence type="ECO:0000256" key="1">
    <source>
        <dbReference type="SAM" id="Phobius"/>
    </source>
</evidence>
<evidence type="ECO:0000313" key="2">
    <source>
        <dbReference type="EMBL" id="KAF2843811.1"/>
    </source>
</evidence>
<gene>
    <name evidence="2" type="ORF">M501DRAFT_925639</name>
</gene>
<keyword evidence="3" id="KW-1185">Reference proteome</keyword>
<accession>A0A9P4SIY6</accession>
<reference evidence="2" key="1">
    <citation type="journal article" date="2020" name="Stud. Mycol.">
        <title>101 Dothideomycetes genomes: a test case for predicting lifestyles and emergence of pathogens.</title>
        <authorList>
            <person name="Haridas S."/>
            <person name="Albert R."/>
            <person name="Binder M."/>
            <person name="Bloem J."/>
            <person name="Labutti K."/>
            <person name="Salamov A."/>
            <person name="Andreopoulos B."/>
            <person name="Baker S."/>
            <person name="Barry K."/>
            <person name="Bills G."/>
            <person name="Bluhm B."/>
            <person name="Cannon C."/>
            <person name="Castanera R."/>
            <person name="Culley D."/>
            <person name="Daum C."/>
            <person name="Ezra D."/>
            <person name="Gonzalez J."/>
            <person name="Henrissat B."/>
            <person name="Kuo A."/>
            <person name="Liang C."/>
            <person name="Lipzen A."/>
            <person name="Lutzoni F."/>
            <person name="Magnuson J."/>
            <person name="Mondo S."/>
            <person name="Nolan M."/>
            <person name="Ohm R."/>
            <person name="Pangilinan J."/>
            <person name="Park H.-J."/>
            <person name="Ramirez L."/>
            <person name="Alfaro M."/>
            <person name="Sun H."/>
            <person name="Tritt A."/>
            <person name="Yoshinaga Y."/>
            <person name="Zwiers L.-H."/>
            <person name="Turgeon B."/>
            <person name="Goodwin S."/>
            <person name="Spatafora J."/>
            <person name="Crous P."/>
            <person name="Grigoriev I."/>
        </authorList>
    </citation>
    <scope>NUCLEOTIDE SEQUENCE</scope>
    <source>
        <strain evidence="2">CBS 101060</strain>
    </source>
</reference>